<dbReference type="AlphaFoldDB" id="A0A5B8XMS6"/>
<gene>
    <name evidence="1" type="ORF">FRD01_03300</name>
</gene>
<reference evidence="1 2" key="1">
    <citation type="submission" date="2019-08" db="EMBL/GenBank/DDBJ databases">
        <authorList>
            <person name="Liang Q."/>
        </authorList>
    </citation>
    <scope>NUCLEOTIDE SEQUENCE [LARGE SCALE GENOMIC DNA]</scope>
    <source>
        <strain evidence="1 2">V1718</strain>
    </source>
</reference>
<accession>A0A5B8XMS6</accession>
<name>A0A5B8XMS6_9DELT</name>
<keyword evidence="2" id="KW-1185">Reference proteome</keyword>
<dbReference type="Gene3D" id="2.130.10.10">
    <property type="entry name" value="YVTN repeat-like/Quinoprotein amine dehydrogenase"/>
    <property type="match status" value="1"/>
</dbReference>
<dbReference type="RefSeq" id="WP_146957624.1">
    <property type="nucleotide sequence ID" value="NZ_CP042467.1"/>
</dbReference>
<dbReference type="InterPro" id="IPR015943">
    <property type="entry name" value="WD40/YVTN_repeat-like_dom_sf"/>
</dbReference>
<dbReference type="PANTHER" id="PTHR40274:SF3">
    <property type="entry name" value="VIRGINIAMYCIN B LYASE"/>
    <property type="match status" value="1"/>
</dbReference>
<protein>
    <submittedName>
        <fullName evidence="1">Uncharacterized protein</fullName>
    </submittedName>
</protein>
<sequence>MKKLAIFTALAALTLWGCDSEVTTNQGDNNAQPNNIDPNNTSAQNNPQCLQNSDCASGLCSPQGTCIGNGNTTNNAECTEGVFNAECGNCDPNCVKNGVGSPDNPFNLDNNGNDDESSQGVVLDPNGGITIDIQRVEAQFIWISNTGEGTVSKFDTRTFEEKGRYFTGPSGAGNDPSRTSVNTFGDVFVANRSGMTVSKISALGEGCPDTNGDGVVTTSSGSDILPWGQDDCVLWNVALNGGGVLRAVAAQDVRASDDTLQPAVWVGGWSGRVWKLSSDTGAVLVDTASPVSTYGFALDGRGNLWISGWTDNAIGRINTNLCLTTDSCADPVCDSNGDGSGDACVKERIAIGYSPYGITVDFNQRVWAGGQNILRYDPQAAAGSRIVSAPASFIHGIAADDKGFIWAAAMTTGVVRYSADDPTQSVAVPDTQFSSKGIAVDLDGKVWSINLSNSSATVVVPGPTLNDHTATTPITNLVSPYTYSDMTGSQLRFATNERGFYRRIFEGCDNSNSAGIETDWQELRWTAQTPGASSITFRARGANSTTALTTAEWIDLATVPPTTSPFDLAAALAAANLDGVRYVELEASLTAVRDASNNVSAPVLQTMEVTYSCPVILN</sequence>
<evidence type="ECO:0000313" key="2">
    <source>
        <dbReference type="Proteomes" id="UP000321595"/>
    </source>
</evidence>
<organism evidence="1 2">
    <name type="scientific">Microvenator marinus</name>
    <dbReference type="NCBI Taxonomy" id="2600177"/>
    <lineage>
        <taxon>Bacteria</taxon>
        <taxon>Deltaproteobacteria</taxon>
        <taxon>Bradymonadales</taxon>
        <taxon>Microvenatoraceae</taxon>
        <taxon>Microvenator</taxon>
    </lineage>
</organism>
<dbReference type="Gene3D" id="2.120.10.30">
    <property type="entry name" value="TolB, C-terminal domain"/>
    <property type="match status" value="1"/>
</dbReference>
<dbReference type="PANTHER" id="PTHR40274">
    <property type="entry name" value="VIRGINIAMYCIN B LYASE"/>
    <property type="match status" value="1"/>
</dbReference>
<dbReference type="EMBL" id="CP042467">
    <property type="protein sequence ID" value="QED26298.1"/>
    <property type="molecule type" value="Genomic_DNA"/>
</dbReference>
<dbReference type="InterPro" id="IPR011042">
    <property type="entry name" value="6-blade_b-propeller_TolB-like"/>
</dbReference>
<dbReference type="Proteomes" id="UP000321595">
    <property type="component" value="Chromosome"/>
</dbReference>
<evidence type="ECO:0000313" key="1">
    <source>
        <dbReference type="EMBL" id="QED26298.1"/>
    </source>
</evidence>
<dbReference type="InterPro" id="IPR051344">
    <property type="entry name" value="Vgb"/>
</dbReference>
<dbReference type="OrthoDB" id="5492213at2"/>
<dbReference type="KEGG" id="bbae:FRD01_03300"/>
<dbReference type="SUPFAM" id="SSF101898">
    <property type="entry name" value="NHL repeat"/>
    <property type="match status" value="2"/>
</dbReference>
<proteinExistence type="predicted"/>